<reference evidence="2 3" key="1">
    <citation type="journal article" date="2019" name="Int. J. Syst. Evol. Microbiol.">
        <title>The Global Catalogue of Microorganisms (GCM) 10K type strain sequencing project: providing services to taxonomists for standard genome sequencing and annotation.</title>
        <authorList>
            <consortium name="The Broad Institute Genomics Platform"/>
            <consortium name="The Broad Institute Genome Sequencing Center for Infectious Disease"/>
            <person name="Wu L."/>
            <person name="Ma J."/>
        </authorList>
    </citation>
    <scope>NUCLEOTIDE SEQUENCE [LARGE SCALE GENOMIC DNA]</scope>
    <source>
        <strain evidence="2 3">JCM 15089</strain>
    </source>
</reference>
<dbReference type="Proteomes" id="UP001499951">
    <property type="component" value="Unassembled WGS sequence"/>
</dbReference>
<dbReference type="EMBL" id="BAAADD010000009">
    <property type="protein sequence ID" value="GAA0582188.1"/>
    <property type="molecule type" value="Genomic_DNA"/>
</dbReference>
<comment type="caution">
    <text evidence="2">The sequence shown here is derived from an EMBL/GenBank/DDBJ whole genome shotgun (WGS) entry which is preliminary data.</text>
</comment>
<proteinExistence type="predicted"/>
<gene>
    <name evidence="2" type="ORF">GCM10008942_33890</name>
</gene>
<accession>A0ABN1F4P3</accession>
<dbReference type="CDD" id="cd14788">
    <property type="entry name" value="GumN"/>
    <property type="match status" value="1"/>
</dbReference>
<feature type="signal peptide" evidence="1">
    <location>
        <begin position="1"/>
        <end position="17"/>
    </location>
</feature>
<evidence type="ECO:0000256" key="1">
    <source>
        <dbReference type="SAM" id="SignalP"/>
    </source>
</evidence>
<keyword evidence="3" id="KW-1185">Reference proteome</keyword>
<keyword evidence="1" id="KW-0732">Signal</keyword>
<protein>
    <submittedName>
        <fullName evidence="2">TraB/GumN family protein</fullName>
    </submittedName>
</protein>
<evidence type="ECO:0000313" key="2">
    <source>
        <dbReference type="EMBL" id="GAA0582188.1"/>
    </source>
</evidence>
<sequence length="320" mass="34332">MLASAAFVFLSWTAAEAVSEPPAANAPPVTDWVPDETVVVSAQGAGPAFWHIKKGDAEIWVLGTVTPLPKGMSWNSAHLGDIVKGARAVLTPPTASSGLFETSWFLLTHRGLLSMPDDKKLDDTLPADLRARLAAQRTALKLKADEYDDDPPILAAMKLQGAFNKVHQLDSDEPLETVTRLAKENHVPVRAIGEYGALGLVKEGLRLPQESQRVCLEESVAYAEARSVHNVPLASAWAAGNLKEIKAHYVPGAFEKCIKQMASFGKLTDRAVADYLKAIHEALAQPGKVVMLTDIGSLLRTTGVAEALHKEGIVIEGPAE</sequence>
<dbReference type="Pfam" id="PF01963">
    <property type="entry name" value="TraB_PrgY_gumN"/>
    <property type="match status" value="1"/>
</dbReference>
<dbReference type="InterPro" id="IPR010916">
    <property type="entry name" value="TonB_box_CS"/>
</dbReference>
<name>A0ABN1F4P3_9PROT</name>
<dbReference type="InterPro" id="IPR002816">
    <property type="entry name" value="TraB/PrgY/GumN_fam"/>
</dbReference>
<dbReference type="PROSITE" id="PS00430">
    <property type="entry name" value="TONB_DEPENDENT_REC_1"/>
    <property type="match status" value="1"/>
</dbReference>
<organism evidence="2 3">
    <name type="scientific">Rhizomicrobium electricum</name>
    <dbReference type="NCBI Taxonomy" id="480070"/>
    <lineage>
        <taxon>Bacteria</taxon>
        <taxon>Pseudomonadati</taxon>
        <taxon>Pseudomonadota</taxon>
        <taxon>Alphaproteobacteria</taxon>
        <taxon>Micropepsales</taxon>
        <taxon>Micropepsaceae</taxon>
        <taxon>Rhizomicrobium</taxon>
    </lineage>
</organism>
<feature type="chain" id="PRO_5045822443" evidence="1">
    <location>
        <begin position="18"/>
        <end position="320"/>
    </location>
</feature>
<evidence type="ECO:0000313" key="3">
    <source>
        <dbReference type="Proteomes" id="UP001499951"/>
    </source>
</evidence>